<dbReference type="OrthoDB" id="437457at2759"/>
<dbReference type="EMBL" id="KL584717">
    <property type="protein sequence ID" value="KEQ70412.1"/>
    <property type="molecule type" value="Genomic_DNA"/>
</dbReference>
<feature type="chain" id="PRO_5001701598" evidence="1">
    <location>
        <begin position="18"/>
        <end position="142"/>
    </location>
</feature>
<keyword evidence="1" id="KW-0732">Signal</keyword>
<dbReference type="AlphaFoldDB" id="A0A074WKP7"/>
<dbReference type="RefSeq" id="XP_013424700.1">
    <property type="nucleotide sequence ID" value="XM_013569246.1"/>
</dbReference>
<organism evidence="2 3">
    <name type="scientific">Aureobasidium namibiae CBS 147.97</name>
    <dbReference type="NCBI Taxonomy" id="1043004"/>
    <lineage>
        <taxon>Eukaryota</taxon>
        <taxon>Fungi</taxon>
        <taxon>Dikarya</taxon>
        <taxon>Ascomycota</taxon>
        <taxon>Pezizomycotina</taxon>
        <taxon>Dothideomycetes</taxon>
        <taxon>Dothideomycetidae</taxon>
        <taxon>Dothideales</taxon>
        <taxon>Saccotheciaceae</taxon>
        <taxon>Aureobasidium</taxon>
    </lineage>
</organism>
<sequence length="142" mass="16213">MSQLSIIFGMPIMLVLATELTNGGDTSHDLDEVRRCLSLMPPSLGNRVAKLLLIYMGNHYQSVDEDFGTIPERFHSIKGHVVVLRKDLKPLEPDYLEAFCDWIEDDLLPKFTDANQLIKHALDNEADDENRSRMIITIKQNM</sequence>
<evidence type="ECO:0000256" key="1">
    <source>
        <dbReference type="SAM" id="SignalP"/>
    </source>
</evidence>
<reference evidence="2 3" key="1">
    <citation type="journal article" date="2014" name="BMC Genomics">
        <title>Genome sequencing of four Aureobasidium pullulans varieties: biotechnological potential, stress tolerance, and description of new species.</title>
        <authorList>
            <person name="Gostin Ar C."/>
            <person name="Ohm R.A."/>
            <person name="Kogej T."/>
            <person name="Sonjak S."/>
            <person name="Turk M."/>
            <person name="Zajc J."/>
            <person name="Zalar P."/>
            <person name="Grube M."/>
            <person name="Sun H."/>
            <person name="Han J."/>
            <person name="Sharma A."/>
            <person name="Chiniquy J."/>
            <person name="Ngan C.Y."/>
            <person name="Lipzen A."/>
            <person name="Barry K."/>
            <person name="Grigoriev I.V."/>
            <person name="Gunde-Cimerman N."/>
        </authorList>
    </citation>
    <scope>NUCLEOTIDE SEQUENCE [LARGE SCALE GENOMIC DNA]</scope>
    <source>
        <strain evidence="2 3">CBS 147.97</strain>
    </source>
</reference>
<dbReference type="GeneID" id="25417358"/>
<dbReference type="HOGENOM" id="CLU_1815424_0_0_1"/>
<feature type="signal peptide" evidence="1">
    <location>
        <begin position="1"/>
        <end position="17"/>
    </location>
</feature>
<evidence type="ECO:0000313" key="2">
    <source>
        <dbReference type="EMBL" id="KEQ70412.1"/>
    </source>
</evidence>
<accession>A0A074WKP7</accession>
<gene>
    <name evidence="2" type="ORF">M436DRAFT_84508</name>
</gene>
<proteinExistence type="predicted"/>
<dbReference type="Proteomes" id="UP000027730">
    <property type="component" value="Unassembled WGS sequence"/>
</dbReference>
<evidence type="ECO:0000313" key="3">
    <source>
        <dbReference type="Proteomes" id="UP000027730"/>
    </source>
</evidence>
<keyword evidence="3" id="KW-1185">Reference proteome</keyword>
<name>A0A074WKP7_9PEZI</name>
<dbReference type="STRING" id="1043004.A0A074WKP7"/>
<protein>
    <submittedName>
        <fullName evidence="2">Uncharacterized protein</fullName>
    </submittedName>
</protein>